<dbReference type="InterPro" id="IPR036629">
    <property type="entry name" value="YjbJ_sf"/>
</dbReference>
<dbReference type="RefSeq" id="WP_073125916.1">
    <property type="nucleotide sequence ID" value="NZ_FOCM01000001.1"/>
</dbReference>
<evidence type="ECO:0000313" key="3">
    <source>
        <dbReference type="Proteomes" id="UP000199372"/>
    </source>
</evidence>
<feature type="region of interest" description="Disordered" evidence="1">
    <location>
        <begin position="95"/>
        <end position="115"/>
    </location>
</feature>
<proteinExistence type="predicted"/>
<organism evidence="2 3">
    <name type="scientific">Palleronia pelagia</name>
    <dbReference type="NCBI Taxonomy" id="387096"/>
    <lineage>
        <taxon>Bacteria</taxon>
        <taxon>Pseudomonadati</taxon>
        <taxon>Pseudomonadota</taxon>
        <taxon>Alphaproteobacteria</taxon>
        <taxon>Rhodobacterales</taxon>
        <taxon>Roseobacteraceae</taxon>
        <taxon>Palleronia</taxon>
    </lineage>
</organism>
<sequence>MQWDTIKRDWPAFIAPIMQRWDRAEENDLLALDGNRERLVDYLAERHELTRAEANEQLTAWEQGAAPADAVMDETRDGDNIRASAAHIGVGEDVYADDKDFGDDNKTARPIGRDT</sequence>
<reference evidence="3" key="1">
    <citation type="submission" date="2016-10" db="EMBL/GenBank/DDBJ databases">
        <authorList>
            <person name="Varghese N."/>
            <person name="Submissions S."/>
        </authorList>
    </citation>
    <scope>NUCLEOTIDE SEQUENCE [LARGE SCALE GENOMIC DNA]</scope>
    <source>
        <strain evidence="3">DSM 26893</strain>
    </source>
</reference>
<accession>A0A1H8BT89</accession>
<dbReference type="OrthoDB" id="7651547at2"/>
<name>A0A1H8BT89_9RHOB</name>
<dbReference type="AlphaFoldDB" id="A0A1H8BT89"/>
<protein>
    <submittedName>
        <fullName evidence="2">Uncharacterized protein</fullName>
    </submittedName>
</protein>
<dbReference type="Gene3D" id="1.10.1470.10">
    <property type="entry name" value="YjbJ"/>
    <property type="match status" value="1"/>
</dbReference>
<dbReference type="EMBL" id="FOCM01000001">
    <property type="protein sequence ID" value="SEM85374.1"/>
    <property type="molecule type" value="Genomic_DNA"/>
</dbReference>
<dbReference type="SUPFAM" id="SSF69047">
    <property type="entry name" value="Hypothetical protein YjbJ"/>
    <property type="match status" value="1"/>
</dbReference>
<feature type="compositionally biased region" description="Basic and acidic residues" evidence="1">
    <location>
        <begin position="96"/>
        <end position="115"/>
    </location>
</feature>
<evidence type="ECO:0000313" key="2">
    <source>
        <dbReference type="EMBL" id="SEM85374.1"/>
    </source>
</evidence>
<evidence type="ECO:0000256" key="1">
    <source>
        <dbReference type="SAM" id="MobiDB-lite"/>
    </source>
</evidence>
<keyword evidence="3" id="KW-1185">Reference proteome</keyword>
<gene>
    <name evidence="2" type="ORF">SAMN04488011_101696</name>
</gene>
<dbReference type="Proteomes" id="UP000199372">
    <property type="component" value="Unassembled WGS sequence"/>
</dbReference>